<protein>
    <submittedName>
        <fullName evidence="2">Uncharacterized protein</fullName>
    </submittedName>
</protein>
<dbReference type="OrthoDB" id="5406014at2759"/>
<proteinExistence type="predicted"/>
<feature type="region of interest" description="Disordered" evidence="1">
    <location>
        <begin position="53"/>
        <end position="74"/>
    </location>
</feature>
<reference evidence="2" key="1">
    <citation type="journal article" date="2023" name="Science">
        <title>Genome structures resolve the early diversification of teleost fishes.</title>
        <authorList>
            <person name="Parey E."/>
            <person name="Louis A."/>
            <person name="Montfort J."/>
            <person name="Bouchez O."/>
            <person name="Roques C."/>
            <person name="Iampietro C."/>
            <person name="Lluch J."/>
            <person name="Castinel A."/>
            <person name="Donnadieu C."/>
            <person name="Desvignes T."/>
            <person name="Floi Bucao C."/>
            <person name="Jouanno E."/>
            <person name="Wen M."/>
            <person name="Mejri S."/>
            <person name="Dirks R."/>
            <person name="Jansen H."/>
            <person name="Henkel C."/>
            <person name="Chen W.J."/>
            <person name="Zahm M."/>
            <person name="Cabau C."/>
            <person name="Klopp C."/>
            <person name="Thompson A.W."/>
            <person name="Robinson-Rechavi M."/>
            <person name="Braasch I."/>
            <person name="Lecointre G."/>
            <person name="Bobe J."/>
            <person name="Postlethwait J.H."/>
            <person name="Berthelot C."/>
            <person name="Roest Crollius H."/>
            <person name="Guiguen Y."/>
        </authorList>
    </citation>
    <scope>NUCLEOTIDE SEQUENCE</scope>
    <source>
        <strain evidence="2">WJC10195</strain>
    </source>
</reference>
<evidence type="ECO:0000313" key="3">
    <source>
        <dbReference type="Proteomes" id="UP001152622"/>
    </source>
</evidence>
<evidence type="ECO:0000256" key="1">
    <source>
        <dbReference type="SAM" id="MobiDB-lite"/>
    </source>
</evidence>
<keyword evidence="3" id="KW-1185">Reference proteome</keyword>
<name>A0A9Q1FBX3_SYNKA</name>
<dbReference type="AlphaFoldDB" id="A0A9Q1FBX3"/>
<accession>A0A9Q1FBX3</accession>
<organism evidence="2 3">
    <name type="scientific">Synaphobranchus kaupii</name>
    <name type="common">Kaup's arrowtooth eel</name>
    <dbReference type="NCBI Taxonomy" id="118154"/>
    <lineage>
        <taxon>Eukaryota</taxon>
        <taxon>Metazoa</taxon>
        <taxon>Chordata</taxon>
        <taxon>Craniata</taxon>
        <taxon>Vertebrata</taxon>
        <taxon>Euteleostomi</taxon>
        <taxon>Actinopterygii</taxon>
        <taxon>Neopterygii</taxon>
        <taxon>Teleostei</taxon>
        <taxon>Anguilliformes</taxon>
        <taxon>Synaphobranchidae</taxon>
        <taxon>Synaphobranchus</taxon>
    </lineage>
</organism>
<sequence length="74" mass="8399">MPWQRLWLWMSGFGKDLRLCSRTAVRLCPSLWRPCQNDIAVLLYAHLNFAKPPSPVSPKAHQMGTSPPPAGERK</sequence>
<evidence type="ECO:0000313" key="2">
    <source>
        <dbReference type="EMBL" id="KAJ8355394.1"/>
    </source>
</evidence>
<dbReference type="Proteomes" id="UP001152622">
    <property type="component" value="Chromosome 6"/>
</dbReference>
<gene>
    <name evidence="2" type="ORF">SKAU_G00181880</name>
</gene>
<dbReference type="EMBL" id="JAINUF010000006">
    <property type="protein sequence ID" value="KAJ8355394.1"/>
    <property type="molecule type" value="Genomic_DNA"/>
</dbReference>
<comment type="caution">
    <text evidence="2">The sequence shown here is derived from an EMBL/GenBank/DDBJ whole genome shotgun (WGS) entry which is preliminary data.</text>
</comment>